<gene>
    <name evidence="1" type="ORF">EYF80_036879</name>
</gene>
<dbReference type="Proteomes" id="UP000314294">
    <property type="component" value="Unassembled WGS sequence"/>
</dbReference>
<reference evidence="1 2" key="1">
    <citation type="submission" date="2019-03" db="EMBL/GenBank/DDBJ databases">
        <title>First draft genome of Liparis tanakae, snailfish: a comprehensive survey of snailfish specific genes.</title>
        <authorList>
            <person name="Kim W."/>
            <person name="Song I."/>
            <person name="Jeong J.-H."/>
            <person name="Kim D."/>
            <person name="Kim S."/>
            <person name="Ryu S."/>
            <person name="Song J.Y."/>
            <person name="Lee S.K."/>
        </authorList>
    </citation>
    <scope>NUCLEOTIDE SEQUENCE [LARGE SCALE GENOMIC DNA]</scope>
    <source>
        <tissue evidence="1">Muscle</tissue>
    </source>
</reference>
<organism evidence="1 2">
    <name type="scientific">Liparis tanakae</name>
    <name type="common">Tanaka's snailfish</name>
    <dbReference type="NCBI Taxonomy" id="230148"/>
    <lineage>
        <taxon>Eukaryota</taxon>
        <taxon>Metazoa</taxon>
        <taxon>Chordata</taxon>
        <taxon>Craniata</taxon>
        <taxon>Vertebrata</taxon>
        <taxon>Euteleostomi</taxon>
        <taxon>Actinopterygii</taxon>
        <taxon>Neopterygii</taxon>
        <taxon>Teleostei</taxon>
        <taxon>Neoteleostei</taxon>
        <taxon>Acanthomorphata</taxon>
        <taxon>Eupercaria</taxon>
        <taxon>Perciformes</taxon>
        <taxon>Cottioidei</taxon>
        <taxon>Cottales</taxon>
        <taxon>Liparidae</taxon>
        <taxon>Liparis</taxon>
    </lineage>
</organism>
<protein>
    <submittedName>
        <fullName evidence="1">Uncharacterized protein</fullName>
    </submittedName>
</protein>
<sequence>MTTLKALQLGCGREVLSTFSWPWPIARNLNLLSPKPDLSASFMRSVAGSEPGLKMKTMGEEAGSEGSELGEGLLARAPDAHEQCMATFNADDAVHTGQMFQSIIKHNVAPNEQYSASRKYDSRTALLLSFSSRASSVKHS</sequence>
<evidence type="ECO:0000313" key="1">
    <source>
        <dbReference type="EMBL" id="TNN52941.1"/>
    </source>
</evidence>
<dbReference type="AlphaFoldDB" id="A0A4Z2GIB8"/>
<dbReference type="EMBL" id="SRLO01000532">
    <property type="protein sequence ID" value="TNN52941.1"/>
    <property type="molecule type" value="Genomic_DNA"/>
</dbReference>
<comment type="caution">
    <text evidence="1">The sequence shown here is derived from an EMBL/GenBank/DDBJ whole genome shotgun (WGS) entry which is preliminary data.</text>
</comment>
<name>A0A4Z2GIB8_9TELE</name>
<accession>A0A4Z2GIB8</accession>
<keyword evidence="2" id="KW-1185">Reference proteome</keyword>
<proteinExistence type="predicted"/>
<evidence type="ECO:0000313" key="2">
    <source>
        <dbReference type="Proteomes" id="UP000314294"/>
    </source>
</evidence>